<dbReference type="Proteomes" id="UP000807469">
    <property type="component" value="Unassembled WGS sequence"/>
</dbReference>
<dbReference type="AlphaFoldDB" id="A0A9P5ZC58"/>
<sequence>MDFFGNMNGPGGMHYVGGLPPGFSMPRRANPRAYDEYLKAYSMAMLPGRERENVSYGGKIIMPQSSLANLTNLDLESPWMFQLRNPANPAASTHAGVLEFIAEEGVAHLPYWMMKTLRLNEGDPIRITGAELPKGKLVKLQAQSVHFLEISDPKAVLEQSLRNFSALTQGDIIEISYNSIVFGLLVMETKPGGAGISVVDTDLEVDFAAPLGYVEPERPKAAPLATMASKLKIDLNSQSPGSSRPASALSGGFAGTSTGATSVSKGGDQWESFKGKGETLAGRKTKGKGISHRKPEEVAEGSKIIRTNQHKIVSNETLESDVKVPAALNLPYGQLFFGFNVAAYVPPEVKPGSPEITLQSPPTFSGSGNTLSGRSNPTASSRNDFKGKSKETESTSTQSTHDWGSSGHSLGRKPISPDGPVGAGGARVPQPPQRNNRKLAKERSPTPEDWGVDDDDDVIMIDSD</sequence>
<dbReference type="InterPro" id="IPR042299">
    <property type="entry name" value="Ufd1-like_Nn"/>
</dbReference>
<dbReference type="EMBL" id="MU155141">
    <property type="protein sequence ID" value="KAF9484742.1"/>
    <property type="molecule type" value="Genomic_DNA"/>
</dbReference>
<dbReference type="Pfam" id="PF24842">
    <property type="entry name" value="UFD1_N2"/>
    <property type="match status" value="1"/>
</dbReference>
<feature type="domain" description="Ubiquitin fusion degradation protein UFD1 N-terminal subdomain 2" evidence="5">
    <location>
        <begin position="134"/>
        <end position="210"/>
    </location>
</feature>
<dbReference type="PANTHER" id="PTHR12555">
    <property type="entry name" value="UBIQUITIN FUSION DEGRADATON PROTEIN 1"/>
    <property type="match status" value="1"/>
</dbReference>
<feature type="compositionally biased region" description="Low complexity" evidence="3">
    <location>
        <begin position="258"/>
        <end position="267"/>
    </location>
</feature>
<dbReference type="Gene3D" id="3.10.330.10">
    <property type="match status" value="1"/>
</dbReference>
<evidence type="ECO:0000256" key="2">
    <source>
        <dbReference type="ARBA" id="ARBA00022786"/>
    </source>
</evidence>
<comment type="similarity">
    <text evidence="1">Belongs to the UFD1 family.</text>
</comment>
<dbReference type="InterPro" id="IPR055417">
    <property type="entry name" value="UFD1_N1"/>
</dbReference>
<gene>
    <name evidence="6" type="ORF">BDN70DRAFT_872294</name>
</gene>
<dbReference type="Pfam" id="PF03152">
    <property type="entry name" value="UFD1_N1"/>
    <property type="match status" value="1"/>
</dbReference>
<dbReference type="OrthoDB" id="422728at2759"/>
<evidence type="ECO:0000259" key="4">
    <source>
        <dbReference type="Pfam" id="PF03152"/>
    </source>
</evidence>
<feature type="region of interest" description="Disordered" evidence="3">
    <location>
        <begin position="258"/>
        <end position="298"/>
    </location>
</feature>
<dbReference type="GO" id="GO:0031593">
    <property type="term" value="F:polyubiquitin modification-dependent protein binding"/>
    <property type="evidence" value="ECO:0007669"/>
    <property type="project" value="TreeGrafter"/>
</dbReference>
<dbReference type="GO" id="GO:0036503">
    <property type="term" value="P:ERAD pathway"/>
    <property type="evidence" value="ECO:0007669"/>
    <property type="project" value="TreeGrafter"/>
</dbReference>
<name>A0A9P5ZC58_9AGAR</name>
<dbReference type="GO" id="GO:0034098">
    <property type="term" value="C:VCP-NPL4-UFD1 AAA ATPase complex"/>
    <property type="evidence" value="ECO:0007669"/>
    <property type="project" value="TreeGrafter"/>
</dbReference>
<organism evidence="6 7">
    <name type="scientific">Pholiota conissans</name>
    <dbReference type="NCBI Taxonomy" id="109636"/>
    <lineage>
        <taxon>Eukaryota</taxon>
        <taxon>Fungi</taxon>
        <taxon>Dikarya</taxon>
        <taxon>Basidiomycota</taxon>
        <taxon>Agaricomycotina</taxon>
        <taxon>Agaricomycetes</taxon>
        <taxon>Agaricomycetidae</taxon>
        <taxon>Agaricales</taxon>
        <taxon>Agaricineae</taxon>
        <taxon>Strophariaceae</taxon>
        <taxon>Pholiota</taxon>
    </lineage>
</organism>
<keyword evidence="7" id="KW-1185">Reference proteome</keyword>
<evidence type="ECO:0000313" key="7">
    <source>
        <dbReference type="Proteomes" id="UP000807469"/>
    </source>
</evidence>
<evidence type="ECO:0000259" key="5">
    <source>
        <dbReference type="Pfam" id="PF24842"/>
    </source>
</evidence>
<proteinExistence type="inferred from homology"/>
<feature type="compositionally biased region" description="Basic and acidic residues" evidence="3">
    <location>
        <begin position="383"/>
        <end position="393"/>
    </location>
</feature>
<feature type="region of interest" description="Disordered" evidence="3">
    <location>
        <begin position="353"/>
        <end position="464"/>
    </location>
</feature>
<dbReference type="InterPro" id="IPR055418">
    <property type="entry name" value="UFD1_N2"/>
</dbReference>
<feature type="compositionally biased region" description="Acidic residues" evidence="3">
    <location>
        <begin position="450"/>
        <end position="464"/>
    </location>
</feature>
<feature type="compositionally biased region" description="Polar residues" evidence="3">
    <location>
        <begin position="356"/>
        <end position="382"/>
    </location>
</feature>
<reference evidence="6" key="1">
    <citation type="submission" date="2020-11" db="EMBL/GenBank/DDBJ databases">
        <authorList>
            <consortium name="DOE Joint Genome Institute"/>
            <person name="Ahrendt S."/>
            <person name="Riley R."/>
            <person name="Andreopoulos W."/>
            <person name="Labutti K."/>
            <person name="Pangilinan J."/>
            <person name="Ruiz-Duenas F.J."/>
            <person name="Barrasa J.M."/>
            <person name="Sanchez-Garcia M."/>
            <person name="Camarero S."/>
            <person name="Miyauchi S."/>
            <person name="Serrano A."/>
            <person name="Linde D."/>
            <person name="Babiker R."/>
            <person name="Drula E."/>
            <person name="Ayuso-Fernandez I."/>
            <person name="Pacheco R."/>
            <person name="Padilla G."/>
            <person name="Ferreira P."/>
            <person name="Barriuso J."/>
            <person name="Kellner H."/>
            <person name="Castanera R."/>
            <person name="Alfaro M."/>
            <person name="Ramirez L."/>
            <person name="Pisabarro A.G."/>
            <person name="Kuo A."/>
            <person name="Tritt A."/>
            <person name="Lipzen A."/>
            <person name="He G."/>
            <person name="Yan M."/>
            <person name="Ng V."/>
            <person name="Cullen D."/>
            <person name="Martin F."/>
            <person name="Rosso M.-N."/>
            <person name="Henrissat B."/>
            <person name="Hibbett D."/>
            <person name="Martinez A.T."/>
            <person name="Grigoriev I.V."/>
        </authorList>
    </citation>
    <scope>NUCLEOTIDE SEQUENCE</scope>
    <source>
        <strain evidence="6">CIRM-BRFM 674</strain>
    </source>
</reference>
<dbReference type="PANTHER" id="PTHR12555:SF13">
    <property type="entry name" value="UBIQUITIN RECOGNITION FACTOR IN ER-ASSOCIATED DEGRADATION PROTEIN 1"/>
    <property type="match status" value="1"/>
</dbReference>
<feature type="domain" description="Ubiquitin fusion degradation protein UFD1 N-terminal subdomain 1" evidence="4">
    <location>
        <begin position="34"/>
        <end position="133"/>
    </location>
</feature>
<evidence type="ECO:0000256" key="3">
    <source>
        <dbReference type="SAM" id="MobiDB-lite"/>
    </source>
</evidence>
<comment type="caution">
    <text evidence="6">The sequence shown here is derived from an EMBL/GenBank/DDBJ whole genome shotgun (WGS) entry which is preliminary data.</text>
</comment>
<accession>A0A9P5ZC58</accession>
<keyword evidence="2" id="KW-0833">Ubl conjugation pathway</keyword>
<evidence type="ECO:0000256" key="1">
    <source>
        <dbReference type="ARBA" id="ARBA00006043"/>
    </source>
</evidence>
<protein>
    <submittedName>
        <fullName evidence="6">UFD1-domain-containing protein</fullName>
    </submittedName>
</protein>
<dbReference type="InterPro" id="IPR004854">
    <property type="entry name" value="Ufd1-like"/>
</dbReference>
<feature type="compositionally biased region" description="Basic residues" evidence="3">
    <location>
        <begin position="283"/>
        <end position="292"/>
    </location>
</feature>
<evidence type="ECO:0000313" key="6">
    <source>
        <dbReference type="EMBL" id="KAF9484742.1"/>
    </source>
</evidence>
<dbReference type="GO" id="GO:0006511">
    <property type="term" value="P:ubiquitin-dependent protein catabolic process"/>
    <property type="evidence" value="ECO:0007669"/>
    <property type="project" value="InterPro"/>
</dbReference>
<dbReference type="Gene3D" id="2.40.40.50">
    <property type="entry name" value="Ubiquitin fusion degradation protein UFD1, N-terminal domain"/>
    <property type="match status" value="1"/>
</dbReference>